<gene>
    <name evidence="1" type="ORF">D8Y22_05530</name>
</gene>
<comment type="caution">
    <text evidence="1">The sequence shown here is derived from an EMBL/GenBank/DDBJ whole genome shotgun (WGS) entry which is preliminary data.</text>
</comment>
<protein>
    <submittedName>
        <fullName evidence="1">Uncharacterized protein</fullName>
    </submittedName>
</protein>
<evidence type="ECO:0000313" key="1">
    <source>
        <dbReference type="EMBL" id="THE65846.1"/>
    </source>
</evidence>
<dbReference type="RefSeq" id="WP_141463712.1">
    <property type="nucleotide sequence ID" value="NZ_RBZW01000015.1"/>
</dbReference>
<organism evidence="1 2">
    <name type="scientific">Salinadaptatus halalkaliphilus</name>
    <dbReference type="NCBI Taxonomy" id="2419781"/>
    <lineage>
        <taxon>Archaea</taxon>
        <taxon>Methanobacteriati</taxon>
        <taxon>Methanobacteriota</taxon>
        <taxon>Stenosarchaea group</taxon>
        <taxon>Halobacteria</taxon>
        <taxon>Halobacteriales</taxon>
        <taxon>Natrialbaceae</taxon>
        <taxon>Salinadaptatus</taxon>
    </lineage>
</organism>
<name>A0A4S3TNS4_9EURY</name>
<proteinExistence type="predicted"/>
<evidence type="ECO:0000313" key="2">
    <source>
        <dbReference type="Proteomes" id="UP000318864"/>
    </source>
</evidence>
<reference evidence="1 2" key="1">
    <citation type="submission" date="2018-10" db="EMBL/GenBank/DDBJ databases">
        <title>Natronolimnobius sp. XQ-INN 246 isolated from Inner Mongolia Autonomous Region of China.</title>
        <authorList>
            <person name="Xue Q."/>
        </authorList>
    </citation>
    <scope>NUCLEOTIDE SEQUENCE [LARGE SCALE GENOMIC DNA]</scope>
    <source>
        <strain evidence="1 2">XQ-INN 246</strain>
    </source>
</reference>
<dbReference type="EMBL" id="RBZW01000015">
    <property type="protein sequence ID" value="THE65846.1"/>
    <property type="molecule type" value="Genomic_DNA"/>
</dbReference>
<accession>A0A4S3TNS4</accession>
<keyword evidence="2" id="KW-1185">Reference proteome</keyword>
<dbReference type="AlphaFoldDB" id="A0A4S3TNS4"/>
<dbReference type="Proteomes" id="UP000318864">
    <property type="component" value="Unassembled WGS sequence"/>
</dbReference>
<sequence>MSGLSADPDEAVGVVLAVLETTVATGFAYVRAEIAVLEFVTFGIANTREIVEGGHPVPEFSLFGAKTVCALGLVGLRLLDLHCGGF</sequence>